<dbReference type="GO" id="GO:0006080">
    <property type="term" value="P:substituted mannan metabolic process"/>
    <property type="evidence" value="ECO:0007669"/>
    <property type="project" value="InterPro"/>
</dbReference>
<dbReference type="Gene3D" id="3.20.20.80">
    <property type="entry name" value="Glycosidases"/>
    <property type="match status" value="1"/>
</dbReference>
<dbReference type="RefSeq" id="WP_013555520.1">
    <property type="nucleotide sequence ID" value="NC_014958.1"/>
</dbReference>
<feature type="domain" description="GH26" evidence="6">
    <location>
        <begin position="1"/>
        <end position="292"/>
    </location>
</feature>
<gene>
    <name evidence="7" type="ordered locus">Deima_0354</name>
</gene>
<dbReference type="OrthoDB" id="9802773at2"/>
<dbReference type="InterPro" id="IPR000805">
    <property type="entry name" value="Glyco_hydro_26"/>
</dbReference>
<dbReference type="KEGG" id="dmr:Deima_0354"/>
<evidence type="ECO:0000256" key="4">
    <source>
        <dbReference type="PROSITE-ProRule" id="PRU01100"/>
    </source>
</evidence>
<evidence type="ECO:0000256" key="2">
    <source>
        <dbReference type="ARBA" id="ARBA00022801"/>
    </source>
</evidence>
<feature type="active site" description="Proton donor" evidence="4">
    <location>
        <position position="129"/>
    </location>
</feature>
<dbReference type="Pfam" id="PF02156">
    <property type="entry name" value="Glyco_hydro_26"/>
    <property type="match status" value="1"/>
</dbReference>
<keyword evidence="5" id="KW-0732">Signal</keyword>
<proteinExistence type="inferred from homology"/>
<dbReference type="InterPro" id="IPR022790">
    <property type="entry name" value="GH26_dom"/>
</dbReference>
<evidence type="ECO:0000259" key="6">
    <source>
        <dbReference type="PROSITE" id="PS51764"/>
    </source>
</evidence>
<dbReference type="PROSITE" id="PS51764">
    <property type="entry name" value="GH26"/>
    <property type="match status" value="1"/>
</dbReference>
<dbReference type="HOGENOM" id="CLU_038234_1_0_0"/>
<reference evidence="8" key="2">
    <citation type="submission" date="2011-01" db="EMBL/GenBank/DDBJ databases">
        <title>The complete genome of Deinococcus maricopensis DSM 21211.</title>
        <authorList>
            <consortium name="US DOE Joint Genome Institute (JGI-PGF)"/>
            <person name="Lucas S."/>
            <person name="Copeland A."/>
            <person name="Lapidus A."/>
            <person name="Goodwin L."/>
            <person name="Pitluck S."/>
            <person name="Kyrpides N."/>
            <person name="Mavromatis K."/>
            <person name="Pagani I."/>
            <person name="Ivanova N."/>
            <person name="Ovchinnikova G."/>
            <person name="Zeytun A."/>
            <person name="Detter J.C."/>
            <person name="Han C."/>
            <person name="Land M."/>
            <person name="Hauser L."/>
            <person name="Markowitz V."/>
            <person name="Cheng J.-F."/>
            <person name="Hugenholtz P."/>
            <person name="Woyke T."/>
            <person name="Wu D."/>
            <person name="Pukall R."/>
            <person name="Gehrich-Schroeter G."/>
            <person name="Brambilla E."/>
            <person name="Klenk H.-P."/>
            <person name="Eisen J.A."/>
        </authorList>
    </citation>
    <scope>NUCLEOTIDE SEQUENCE [LARGE SCALE GENOMIC DNA]</scope>
    <source>
        <strain evidence="8">DSM 21211 / LMG 22137 / NRRL B-23946 / LB-34</strain>
    </source>
</reference>
<evidence type="ECO:0000256" key="5">
    <source>
        <dbReference type="SAM" id="SignalP"/>
    </source>
</evidence>
<dbReference type="EMBL" id="CP002454">
    <property type="protein sequence ID" value="ADV66015.1"/>
    <property type="molecule type" value="Genomic_DNA"/>
</dbReference>
<feature type="active site" description="Nucleophile" evidence="4">
    <location>
        <position position="238"/>
    </location>
</feature>
<organism evidence="7 8">
    <name type="scientific">Deinococcus maricopensis (strain DSM 21211 / LMG 22137 / NRRL B-23946 / LB-34)</name>
    <dbReference type="NCBI Taxonomy" id="709986"/>
    <lineage>
        <taxon>Bacteria</taxon>
        <taxon>Thermotogati</taxon>
        <taxon>Deinococcota</taxon>
        <taxon>Deinococci</taxon>
        <taxon>Deinococcales</taxon>
        <taxon>Deinococcaceae</taxon>
        <taxon>Deinococcus</taxon>
    </lineage>
</organism>
<dbReference type="AlphaFoldDB" id="E8U370"/>
<comment type="similarity">
    <text evidence="1 4">Belongs to the glycosyl hydrolase 26 family.</text>
</comment>
<sequence length="298" mass="33936" precursor="true">MRRTPLAALLLAGVSFTTAGAAPCGVFGVTIPRDGRTLGALERKLGCTFTAVRWFQDWREPFDLPYARALTRERRALEVSWQPRILRGGAYVGVPYRSIAAGEHDAYVRAFARAVRTLGRPVSITFAPEMNGDWGAYQLGQKNTPQDFVRAWRHLHDVFRQERANVRWVWTPNILYPTARASYRALYPGDAYVDEVGLDGYNWGTTNPWNRWLTFEQTFAPSIRAVAALTRKPIQLGEVSSAERGGSKAGWIRDLCRTLPKYPQVKRLFWFHIRDQNVDWRLSTSQAALDAFKSCVRR</sequence>
<evidence type="ECO:0000256" key="3">
    <source>
        <dbReference type="ARBA" id="ARBA00023295"/>
    </source>
</evidence>
<dbReference type="PANTHER" id="PTHR40079:SF4">
    <property type="entry name" value="GH26 DOMAIN-CONTAINING PROTEIN-RELATED"/>
    <property type="match status" value="1"/>
</dbReference>
<feature type="chain" id="PRO_5003232301" evidence="5">
    <location>
        <begin position="22"/>
        <end position="298"/>
    </location>
</feature>
<evidence type="ECO:0000313" key="7">
    <source>
        <dbReference type="EMBL" id="ADV66015.1"/>
    </source>
</evidence>
<name>E8U370_DEIML</name>
<protein>
    <submittedName>
        <fullName evidence="7">Endoglucanase H/Glycosyl hydrolase family 26</fullName>
    </submittedName>
</protein>
<keyword evidence="2 4" id="KW-0378">Hydrolase</keyword>
<dbReference type="Proteomes" id="UP000008635">
    <property type="component" value="Chromosome"/>
</dbReference>
<dbReference type="SUPFAM" id="SSF51445">
    <property type="entry name" value="(Trans)glycosidases"/>
    <property type="match status" value="1"/>
</dbReference>
<dbReference type="eggNOG" id="COG4124">
    <property type="taxonomic scope" value="Bacteria"/>
</dbReference>
<dbReference type="GO" id="GO:0016985">
    <property type="term" value="F:mannan endo-1,4-beta-mannosidase activity"/>
    <property type="evidence" value="ECO:0007669"/>
    <property type="project" value="InterPro"/>
</dbReference>
<accession>E8U370</accession>
<evidence type="ECO:0000256" key="1">
    <source>
        <dbReference type="ARBA" id="ARBA00007754"/>
    </source>
</evidence>
<keyword evidence="3 4" id="KW-0326">Glycosidase</keyword>
<keyword evidence="8" id="KW-1185">Reference proteome</keyword>
<reference evidence="7 8" key="1">
    <citation type="journal article" date="2011" name="Stand. Genomic Sci.">
        <title>Complete genome sequence of Deinococcus maricopensis type strain (LB-34).</title>
        <authorList>
            <person name="Pukall R."/>
            <person name="Zeytun A."/>
            <person name="Lucas S."/>
            <person name="Lapidus A."/>
            <person name="Hammon N."/>
            <person name="Deshpande S."/>
            <person name="Nolan M."/>
            <person name="Cheng J.F."/>
            <person name="Pitluck S."/>
            <person name="Liolios K."/>
            <person name="Pagani I."/>
            <person name="Mikhailova N."/>
            <person name="Ivanova N."/>
            <person name="Mavromatis K."/>
            <person name="Pati A."/>
            <person name="Tapia R."/>
            <person name="Han C."/>
            <person name="Goodwin L."/>
            <person name="Chen A."/>
            <person name="Palaniappan K."/>
            <person name="Land M."/>
            <person name="Hauser L."/>
            <person name="Chang Y.J."/>
            <person name="Jeffries C.D."/>
            <person name="Brambilla E.M."/>
            <person name="Rohde M."/>
            <person name="Goker M."/>
            <person name="Detter J.C."/>
            <person name="Woyke T."/>
            <person name="Bristow J."/>
            <person name="Eisen J.A."/>
            <person name="Markowitz V."/>
            <person name="Hugenholtz P."/>
            <person name="Kyrpides N.C."/>
            <person name="Klenk H.P."/>
        </authorList>
    </citation>
    <scope>NUCLEOTIDE SEQUENCE [LARGE SCALE GENOMIC DNA]</scope>
    <source>
        <strain evidence="8">DSM 21211 / LMG 22137 / NRRL B-23946 / LB-34</strain>
    </source>
</reference>
<dbReference type="STRING" id="709986.Deima_0354"/>
<dbReference type="PANTHER" id="PTHR40079">
    <property type="entry name" value="MANNAN ENDO-1,4-BETA-MANNOSIDASE E-RELATED"/>
    <property type="match status" value="1"/>
</dbReference>
<dbReference type="InterPro" id="IPR017853">
    <property type="entry name" value="GH"/>
</dbReference>
<evidence type="ECO:0000313" key="8">
    <source>
        <dbReference type="Proteomes" id="UP000008635"/>
    </source>
</evidence>
<feature type="signal peptide" evidence="5">
    <location>
        <begin position="1"/>
        <end position="21"/>
    </location>
</feature>